<dbReference type="Proteomes" id="UP000680588">
    <property type="component" value="Chromosome"/>
</dbReference>
<evidence type="ECO:0000259" key="1">
    <source>
        <dbReference type="Pfam" id="PF02464"/>
    </source>
</evidence>
<evidence type="ECO:0000313" key="2">
    <source>
        <dbReference type="EMBL" id="QWQ38136.1"/>
    </source>
</evidence>
<protein>
    <submittedName>
        <fullName evidence="2">CinA family protein</fullName>
    </submittedName>
</protein>
<name>A0A975XMU9_9MICC</name>
<dbReference type="Pfam" id="PF02464">
    <property type="entry name" value="CinA"/>
    <property type="match status" value="1"/>
</dbReference>
<reference evidence="2" key="1">
    <citation type="submission" date="2021-06" db="EMBL/GenBank/DDBJ databases">
        <title>Novel species in genus Arthrobacter.</title>
        <authorList>
            <person name="Zhang G."/>
        </authorList>
    </citation>
    <scope>NUCLEOTIDE SEQUENCE</scope>
    <source>
        <strain evidence="2">Zg-ZUI122</strain>
    </source>
</reference>
<evidence type="ECO:0000313" key="3">
    <source>
        <dbReference type="Proteomes" id="UP000680588"/>
    </source>
</evidence>
<dbReference type="AlphaFoldDB" id="A0A975XMU9"/>
<dbReference type="SUPFAM" id="SSF142433">
    <property type="entry name" value="CinA-like"/>
    <property type="match status" value="1"/>
</dbReference>
<organism evidence="2 3">
    <name type="scientific">Arthrobacter sunyaminii</name>
    <dbReference type="NCBI Taxonomy" id="2816859"/>
    <lineage>
        <taxon>Bacteria</taxon>
        <taxon>Bacillati</taxon>
        <taxon>Actinomycetota</taxon>
        <taxon>Actinomycetes</taxon>
        <taxon>Micrococcales</taxon>
        <taxon>Micrococcaceae</taxon>
        <taxon>Arthrobacter</taxon>
    </lineage>
</organism>
<dbReference type="InterPro" id="IPR008136">
    <property type="entry name" value="CinA_C"/>
</dbReference>
<dbReference type="InterPro" id="IPR036653">
    <property type="entry name" value="CinA-like_C"/>
</dbReference>
<dbReference type="EMBL" id="CP076456">
    <property type="protein sequence ID" value="QWQ38136.1"/>
    <property type="molecule type" value="Genomic_DNA"/>
</dbReference>
<proteinExistence type="predicted"/>
<keyword evidence="3" id="KW-1185">Reference proteome</keyword>
<dbReference type="NCBIfam" id="TIGR00199">
    <property type="entry name" value="PncC_domain"/>
    <property type="match status" value="1"/>
</dbReference>
<dbReference type="KEGG" id="asun:KG104_17610"/>
<sequence length="159" mass="16318">MDAVTNPLEELPQLIADEVERAGLTVATAESLTCGNLTGALGRGGGTGEWLSGGIVAYLTEIKQTVLGVSECPVVTARCAEEMAAGAARLFNADLTVSTTGAGGPGPLEGKPAGTVFIGWSLHGKTGHAEHLFDGDPTEVLEKTEAAALQQLYDLARKV</sequence>
<feature type="domain" description="CinA C-terminal" evidence="1">
    <location>
        <begin position="10"/>
        <end position="154"/>
    </location>
</feature>
<accession>A0A975XMU9</accession>
<gene>
    <name evidence="2" type="ORF">KG104_17610</name>
</gene>
<dbReference type="Gene3D" id="3.90.950.20">
    <property type="entry name" value="CinA-like"/>
    <property type="match status" value="1"/>
</dbReference>